<dbReference type="InterPro" id="IPR015943">
    <property type="entry name" value="WD40/YVTN_repeat-like_dom_sf"/>
</dbReference>
<dbReference type="PROSITE" id="PS50294">
    <property type="entry name" value="WD_REPEATS_REGION"/>
    <property type="match status" value="4"/>
</dbReference>
<proteinExistence type="predicted"/>
<feature type="repeat" description="WD" evidence="3">
    <location>
        <begin position="400"/>
        <end position="441"/>
    </location>
</feature>
<dbReference type="PANTHER" id="PTHR19879">
    <property type="entry name" value="TRANSCRIPTION INITIATION FACTOR TFIID"/>
    <property type="match status" value="1"/>
</dbReference>
<evidence type="ECO:0000259" key="5">
    <source>
        <dbReference type="PROSITE" id="PS50104"/>
    </source>
</evidence>
<dbReference type="PRINTS" id="PR00320">
    <property type="entry name" value="GPROTEINBRPT"/>
</dbReference>
<dbReference type="Proteomes" id="UP001057498">
    <property type="component" value="Chromosome"/>
</dbReference>
<feature type="domain" description="TIR" evidence="5">
    <location>
        <begin position="11"/>
        <end position="140"/>
    </location>
</feature>
<dbReference type="SUPFAM" id="SSF52200">
    <property type="entry name" value="Toll/Interleukin receptor TIR domain"/>
    <property type="match status" value="1"/>
</dbReference>
<feature type="repeat" description="WD" evidence="3">
    <location>
        <begin position="441"/>
        <end position="482"/>
    </location>
</feature>
<evidence type="ECO:0000256" key="1">
    <source>
        <dbReference type="ARBA" id="ARBA00022574"/>
    </source>
</evidence>
<evidence type="ECO:0000256" key="4">
    <source>
        <dbReference type="SAM" id="MobiDB-lite"/>
    </source>
</evidence>
<dbReference type="SMART" id="SM00320">
    <property type="entry name" value="WD40"/>
    <property type="match status" value="11"/>
</dbReference>
<feature type="repeat" description="WD" evidence="3">
    <location>
        <begin position="1043"/>
        <end position="1062"/>
    </location>
</feature>
<dbReference type="Pfam" id="PF00400">
    <property type="entry name" value="WD40"/>
    <property type="match status" value="9"/>
</dbReference>
<dbReference type="PROSITE" id="PS50082">
    <property type="entry name" value="WD_REPEATS_2"/>
    <property type="match status" value="6"/>
</dbReference>
<keyword evidence="7" id="KW-1185">Reference proteome</keyword>
<dbReference type="PANTHER" id="PTHR19879:SF9">
    <property type="entry name" value="TRANSCRIPTION INITIATION FACTOR TFIID SUBUNIT 5"/>
    <property type="match status" value="1"/>
</dbReference>
<feature type="repeat" description="WD" evidence="3">
    <location>
        <begin position="676"/>
        <end position="717"/>
    </location>
</feature>
<dbReference type="InterPro" id="IPR011047">
    <property type="entry name" value="Quinoprotein_ADH-like_sf"/>
</dbReference>
<dbReference type="PROSITE" id="PS00678">
    <property type="entry name" value="WD_REPEATS_1"/>
    <property type="match status" value="5"/>
</dbReference>
<reference evidence="6" key="1">
    <citation type="submission" date="2022-04" db="EMBL/GenBank/DDBJ databases">
        <title>Whole genome sequence of Sphaerotilus sp. FB-5.</title>
        <authorList>
            <person name="Takeda M."/>
            <person name="Narihara S."/>
            <person name="Akimoto M."/>
            <person name="Akimoto R."/>
            <person name="Nishiyashiki S."/>
            <person name="Murakami T."/>
        </authorList>
    </citation>
    <scope>NUCLEOTIDE SEQUENCE</scope>
    <source>
        <strain evidence="6">FB-5</strain>
    </source>
</reference>
<feature type="repeat" description="WD" evidence="3">
    <location>
        <begin position="635"/>
        <end position="676"/>
    </location>
</feature>
<evidence type="ECO:0000313" key="6">
    <source>
        <dbReference type="EMBL" id="BDI05707.1"/>
    </source>
</evidence>
<keyword evidence="2" id="KW-0677">Repeat</keyword>
<sequence length="1119" mass="120908">MAAPGYAARLFGFDMFVSFALGPPPRGTQSYASDLARRMRERDFSVFFSEDEAPPGEQLDHTLRRALLRSKMLVVVANRATLLEPRWVRKEVEEFRNRHPDRPVISISVGGALQDPQVGAVVQDWLGFRDRIWLDESEQAVEYGIASEAVLERLATAPAQRRSNVTWRWVVRGVAASLMGLTIGAGYAAWRAKLNADEANRQKESALANLDRAVKGEALAKANEDRALTEADRALKAEGAALAQQARAQEEAARARQAQTQADIEREAAVTQSRIALARQLAAQSGLVLNQNPDRLALAVLLALESQRLRSTFEGNQALREALALLPHIEWSSTHRGAPGRGRVRALAFSPDGRLLAAGREDGSAELLDTQARRQRALLAHDATPGVVTHTSGGGIQWKAPGVDAEVTAVAFSADGKWVATASQDGTARLWDSDSGHERGRFTHGAPVGGVALHRQRPWLATGGNDGIVRLWNLADGSELRRFKGPGEVRAVAFSPDGRYLGAAHADGCTRLVELDSAEPPRSLCVGSAGMGLVFSADSRRVATAGGSHAGVFDVATGQRLFQVTHLPWKVDGFPEHWKWIVQVALSPDGRLLATAGRDGTARVWEIGEVGEVGEMAAAAAETGEVAGQQREVLRLAHAAGVDEVAFSPDGRQLVTASVDGTARLWELASGREQLRAVHAGDSGVVAFHPDGARVASVDENGSVGLWNLKLGDQRLRLRHDLAVRTIRSDATGQRLATVDDQGTVRLWSADGKLLGLRDRLFGADRLGFSPGGRFLALRGRSPRVALLDLGRDLAPVDLAAAADAEDAALGARHLAARDRRHRRLMVWDAEGGRPLPMQVAAENLSELAFDATGRHLATVHPDTARKQNVIRVWALPDRTGRADLTDLTGPTERGRIAAPARSGVDFALAPGGAHLALVDWERAAGRTRWFVDIFDVATGRRALRIEEDRAPALLGFTAGGRTLFTLGEAAADQARELRVWDAASGQLLSRLRHEKDIDRLRLPQNGDEIATQSGGSLRVWHSTTGELLGQVTGRAGFQDFEFSPDGQHLLTAGRDGEAALWLWRSTDLAQEACRRLTRNLTQDEWRRYLGPSPHRATCPNLPLVDAPGSGTGPAGHHR</sequence>
<evidence type="ECO:0000256" key="2">
    <source>
        <dbReference type="ARBA" id="ARBA00022737"/>
    </source>
</evidence>
<dbReference type="Pfam" id="PF13676">
    <property type="entry name" value="TIR_2"/>
    <property type="match status" value="1"/>
</dbReference>
<accession>A0ABN6PNQ0</accession>
<name>A0ABN6PNQ0_9BURK</name>
<dbReference type="RefSeq" id="WP_310742525.1">
    <property type="nucleotide sequence ID" value="NZ_AP025730.1"/>
</dbReference>
<protein>
    <recommendedName>
        <fullName evidence="5">TIR domain-containing protein</fullName>
    </recommendedName>
</protein>
<feature type="repeat" description="WD" evidence="3">
    <location>
        <begin position="574"/>
        <end position="607"/>
    </location>
</feature>
<dbReference type="InterPro" id="IPR001680">
    <property type="entry name" value="WD40_rpt"/>
</dbReference>
<dbReference type="SUPFAM" id="SSF50998">
    <property type="entry name" value="Quinoprotein alcohol dehydrogenase-like"/>
    <property type="match status" value="2"/>
</dbReference>
<dbReference type="InterPro" id="IPR019775">
    <property type="entry name" value="WD40_repeat_CS"/>
</dbReference>
<dbReference type="SUPFAM" id="SSF82171">
    <property type="entry name" value="DPP6 N-terminal domain-like"/>
    <property type="match status" value="1"/>
</dbReference>
<dbReference type="InterPro" id="IPR000157">
    <property type="entry name" value="TIR_dom"/>
</dbReference>
<feature type="compositionally biased region" description="Gly residues" evidence="4">
    <location>
        <begin position="1110"/>
        <end position="1119"/>
    </location>
</feature>
<gene>
    <name evidence="6" type="ORF">CATMQ487_26770</name>
</gene>
<evidence type="ECO:0000313" key="7">
    <source>
        <dbReference type="Proteomes" id="UP001057498"/>
    </source>
</evidence>
<dbReference type="CDD" id="cd00200">
    <property type="entry name" value="WD40"/>
    <property type="match status" value="1"/>
</dbReference>
<dbReference type="InterPro" id="IPR035897">
    <property type="entry name" value="Toll_tir_struct_dom_sf"/>
</dbReference>
<dbReference type="Gene3D" id="2.130.10.10">
    <property type="entry name" value="YVTN repeat-like/Quinoprotein amine dehydrogenase"/>
    <property type="match status" value="4"/>
</dbReference>
<feature type="region of interest" description="Disordered" evidence="4">
    <location>
        <begin position="1097"/>
        <end position="1119"/>
    </location>
</feature>
<dbReference type="InterPro" id="IPR020472">
    <property type="entry name" value="WD40_PAC1"/>
</dbReference>
<dbReference type="PROSITE" id="PS50104">
    <property type="entry name" value="TIR"/>
    <property type="match status" value="1"/>
</dbReference>
<keyword evidence="1 3" id="KW-0853">WD repeat</keyword>
<dbReference type="Gene3D" id="3.40.50.10140">
    <property type="entry name" value="Toll/interleukin-1 receptor homology (TIR) domain"/>
    <property type="match status" value="1"/>
</dbReference>
<evidence type="ECO:0000256" key="3">
    <source>
        <dbReference type="PROSITE-ProRule" id="PRU00221"/>
    </source>
</evidence>
<dbReference type="EMBL" id="AP025730">
    <property type="protein sequence ID" value="BDI05707.1"/>
    <property type="molecule type" value="Genomic_DNA"/>
</dbReference>
<organism evidence="6 7">
    <name type="scientific">Sphaerotilus microaerophilus</name>
    <dbReference type="NCBI Taxonomy" id="2914710"/>
    <lineage>
        <taxon>Bacteria</taxon>
        <taxon>Pseudomonadati</taxon>
        <taxon>Pseudomonadota</taxon>
        <taxon>Betaproteobacteria</taxon>
        <taxon>Burkholderiales</taxon>
        <taxon>Sphaerotilaceae</taxon>
        <taxon>Sphaerotilus</taxon>
    </lineage>
</organism>